<dbReference type="AlphaFoldDB" id="A0A8S9ZYF2"/>
<dbReference type="GO" id="GO:0000977">
    <property type="term" value="F:RNA polymerase II transcription regulatory region sequence-specific DNA binding"/>
    <property type="evidence" value="ECO:0007669"/>
    <property type="project" value="TreeGrafter"/>
</dbReference>
<feature type="domain" description="BHLH" evidence="3">
    <location>
        <begin position="60"/>
        <end position="116"/>
    </location>
</feature>
<dbReference type="PANTHER" id="PTHR23349:SF108">
    <property type="entry name" value="BHLH DOMAIN-CONTAINING PROTEIN"/>
    <property type="match status" value="1"/>
</dbReference>
<dbReference type="Gene3D" id="4.10.280.10">
    <property type="entry name" value="Helix-loop-helix DNA-binding domain"/>
    <property type="match status" value="1"/>
</dbReference>
<evidence type="ECO:0000259" key="3">
    <source>
        <dbReference type="PROSITE" id="PS50888"/>
    </source>
</evidence>
<proteinExistence type="predicted"/>
<protein>
    <submittedName>
        <fullName evidence="4">BHLH domain-containing protein</fullName>
    </submittedName>
</protein>
<dbReference type="OrthoDB" id="6241467at2759"/>
<dbReference type="EMBL" id="JABEBT010000013">
    <property type="protein sequence ID" value="KAF7638298.1"/>
    <property type="molecule type" value="Genomic_DNA"/>
</dbReference>
<dbReference type="InterPro" id="IPR036638">
    <property type="entry name" value="HLH_DNA-bd_sf"/>
</dbReference>
<name>A0A8S9ZYF2_9BILA</name>
<dbReference type="PANTHER" id="PTHR23349">
    <property type="entry name" value="BASIC HELIX-LOOP-HELIX TRANSCRIPTION FACTOR, TWIST"/>
    <property type="match status" value="1"/>
</dbReference>
<evidence type="ECO:0000313" key="4">
    <source>
        <dbReference type="EMBL" id="KAF7638298.1"/>
    </source>
</evidence>
<dbReference type="GO" id="GO:0046983">
    <property type="term" value="F:protein dimerization activity"/>
    <property type="evidence" value="ECO:0007669"/>
    <property type="project" value="InterPro"/>
</dbReference>
<evidence type="ECO:0000256" key="2">
    <source>
        <dbReference type="SAM" id="Coils"/>
    </source>
</evidence>
<evidence type="ECO:0000313" key="5">
    <source>
        <dbReference type="Proteomes" id="UP000605970"/>
    </source>
</evidence>
<sequence length="180" mass="21179">SNNNNKTSNLIIKNNNYQLINSNSKSTKLNKKGKFNIISKKQKINNNSNIGIKFGGKKPHQVARRNERERKRVQEVNNGYEKLANVLNNCLISICNDRKLTKAETLKTAILYIRHLEDLLKQKPKTIIELKNEIIINNNEEKEEEEEENNNFNQKNQKEEQQFLFNKNSPINLIYIHQQY</sequence>
<dbReference type="SUPFAM" id="SSF47459">
    <property type="entry name" value="HLH, helix-loop-helix DNA-binding domain"/>
    <property type="match status" value="1"/>
</dbReference>
<reference evidence="4" key="1">
    <citation type="journal article" date="2020" name="Ecol. Evol.">
        <title>Genome structure and content of the rice root-knot nematode (Meloidogyne graminicola).</title>
        <authorList>
            <person name="Phan N.T."/>
            <person name="Danchin E.G.J."/>
            <person name="Klopp C."/>
            <person name="Perfus-Barbeoch L."/>
            <person name="Kozlowski D.K."/>
            <person name="Koutsovoulos G.D."/>
            <person name="Lopez-Roques C."/>
            <person name="Bouchez O."/>
            <person name="Zahm M."/>
            <person name="Besnard G."/>
            <person name="Bellafiore S."/>
        </authorList>
    </citation>
    <scope>NUCLEOTIDE SEQUENCE</scope>
    <source>
        <strain evidence="4">VN-18</strain>
    </source>
</reference>
<keyword evidence="5" id="KW-1185">Reference proteome</keyword>
<dbReference type="Proteomes" id="UP000605970">
    <property type="component" value="Unassembled WGS sequence"/>
</dbReference>
<accession>A0A8S9ZYF2</accession>
<keyword evidence="2" id="KW-0175">Coiled coil</keyword>
<dbReference type="GO" id="GO:0032502">
    <property type="term" value="P:developmental process"/>
    <property type="evidence" value="ECO:0007669"/>
    <property type="project" value="TreeGrafter"/>
</dbReference>
<dbReference type="SMART" id="SM00353">
    <property type="entry name" value="HLH"/>
    <property type="match status" value="1"/>
</dbReference>
<dbReference type="PROSITE" id="PS50888">
    <property type="entry name" value="BHLH"/>
    <property type="match status" value="1"/>
</dbReference>
<dbReference type="InterPro" id="IPR050283">
    <property type="entry name" value="E-box_TF_Regulators"/>
</dbReference>
<feature type="non-terminal residue" evidence="4">
    <location>
        <position position="180"/>
    </location>
</feature>
<dbReference type="InterPro" id="IPR011598">
    <property type="entry name" value="bHLH_dom"/>
</dbReference>
<organism evidence="4 5">
    <name type="scientific">Meloidogyne graminicola</name>
    <dbReference type="NCBI Taxonomy" id="189291"/>
    <lineage>
        <taxon>Eukaryota</taxon>
        <taxon>Metazoa</taxon>
        <taxon>Ecdysozoa</taxon>
        <taxon>Nematoda</taxon>
        <taxon>Chromadorea</taxon>
        <taxon>Rhabditida</taxon>
        <taxon>Tylenchina</taxon>
        <taxon>Tylenchomorpha</taxon>
        <taxon>Tylenchoidea</taxon>
        <taxon>Meloidogynidae</taxon>
        <taxon>Meloidogyninae</taxon>
        <taxon>Meloidogyne</taxon>
    </lineage>
</organism>
<feature type="coiled-coil region" evidence="2">
    <location>
        <begin position="127"/>
        <end position="162"/>
    </location>
</feature>
<keyword evidence="1" id="KW-0238">DNA-binding</keyword>
<gene>
    <name evidence="4" type="ORF">Mgra_00002272</name>
</gene>
<comment type="caution">
    <text evidence="4">The sequence shown here is derived from an EMBL/GenBank/DDBJ whole genome shotgun (WGS) entry which is preliminary data.</text>
</comment>
<evidence type="ECO:0000256" key="1">
    <source>
        <dbReference type="ARBA" id="ARBA00023125"/>
    </source>
</evidence>
<dbReference type="GO" id="GO:0000981">
    <property type="term" value="F:DNA-binding transcription factor activity, RNA polymerase II-specific"/>
    <property type="evidence" value="ECO:0007669"/>
    <property type="project" value="TreeGrafter"/>
</dbReference>
<dbReference type="Pfam" id="PF00010">
    <property type="entry name" value="HLH"/>
    <property type="match status" value="1"/>
</dbReference>